<dbReference type="InterPro" id="IPR036388">
    <property type="entry name" value="WH-like_DNA-bd_sf"/>
</dbReference>
<dbReference type="Pfam" id="PF02082">
    <property type="entry name" value="Rrf2"/>
    <property type="match status" value="1"/>
</dbReference>
<dbReference type="PANTHER" id="PTHR33221">
    <property type="entry name" value="WINGED HELIX-TURN-HELIX TRANSCRIPTIONAL REGULATOR, RRF2 FAMILY"/>
    <property type="match status" value="1"/>
</dbReference>
<dbReference type="PANTHER" id="PTHR33221:SF15">
    <property type="entry name" value="HTH-TYPE TRANSCRIPTIONAL REGULATOR YWGB-RELATED"/>
    <property type="match status" value="1"/>
</dbReference>
<dbReference type="STRING" id="926569.ANT_04270"/>
<organism evidence="1 2">
    <name type="scientific">Anaerolinea thermophila (strain DSM 14523 / JCM 11388 / NBRC 100420 / UNI-1)</name>
    <dbReference type="NCBI Taxonomy" id="926569"/>
    <lineage>
        <taxon>Bacteria</taxon>
        <taxon>Bacillati</taxon>
        <taxon>Chloroflexota</taxon>
        <taxon>Anaerolineae</taxon>
        <taxon>Anaerolineales</taxon>
        <taxon>Anaerolineaceae</taxon>
        <taxon>Anaerolinea</taxon>
    </lineage>
</organism>
<evidence type="ECO:0000313" key="2">
    <source>
        <dbReference type="Proteomes" id="UP000008922"/>
    </source>
</evidence>
<dbReference type="NCBIfam" id="TIGR00738">
    <property type="entry name" value="rrf2_super"/>
    <property type="match status" value="1"/>
</dbReference>
<protein>
    <submittedName>
        <fullName evidence="1">Rrf2 family DNA binding protein</fullName>
    </submittedName>
</protein>
<reference evidence="1 2" key="1">
    <citation type="submission" date="2010-12" db="EMBL/GenBank/DDBJ databases">
        <title>Whole genome sequence of Anaerolinea thermophila UNI-1.</title>
        <authorList>
            <person name="Narita-Yamada S."/>
            <person name="Kishi E."/>
            <person name="Watanabe Y."/>
            <person name="Takasaki K."/>
            <person name="Ankai A."/>
            <person name="Oguchi A."/>
            <person name="Fukui S."/>
            <person name="Takahashi M."/>
            <person name="Yashiro I."/>
            <person name="Hosoyama A."/>
            <person name="Sekiguchi Y."/>
            <person name="Hanada S."/>
            <person name="Fujita N."/>
        </authorList>
    </citation>
    <scope>NUCLEOTIDE SEQUENCE [LARGE SCALE GENOMIC DNA]</scope>
    <source>
        <strain evidence="2">DSM 14523 / JCM 11388 / NBRC 100420 / UNI-1</strain>
    </source>
</reference>
<gene>
    <name evidence="1" type="ordered locus">ANT_04270</name>
</gene>
<evidence type="ECO:0000313" key="1">
    <source>
        <dbReference type="EMBL" id="BAJ62461.1"/>
    </source>
</evidence>
<dbReference type="AlphaFoldDB" id="E8N0R6"/>
<dbReference type="Gene3D" id="1.10.10.10">
    <property type="entry name" value="Winged helix-like DNA-binding domain superfamily/Winged helix DNA-binding domain"/>
    <property type="match status" value="1"/>
</dbReference>
<dbReference type="FunCoup" id="E8N0R6">
    <property type="interactions" value="233"/>
</dbReference>
<dbReference type="Proteomes" id="UP000008922">
    <property type="component" value="Chromosome"/>
</dbReference>
<dbReference type="InterPro" id="IPR000944">
    <property type="entry name" value="Tscrpt_reg_Rrf2"/>
</dbReference>
<proteinExistence type="predicted"/>
<dbReference type="GO" id="GO:0005829">
    <property type="term" value="C:cytosol"/>
    <property type="evidence" value="ECO:0007669"/>
    <property type="project" value="TreeGrafter"/>
</dbReference>
<sequence length="146" mass="16075">MFRVSRRIDYGVQLMIALAQTEAERPVPTAVLAEKLHIPLPFLHQIGRSLIQSGYIRATPGPRGGLRLKQSPENISLLQIIEALEGPMRIVPESNGNGMMTREVWAELQEKVVAALASIRLSELAKKAPQGALLSVESINMAERNN</sequence>
<dbReference type="EMBL" id="AP012029">
    <property type="protein sequence ID" value="BAJ62461.1"/>
    <property type="molecule type" value="Genomic_DNA"/>
</dbReference>
<keyword evidence="2" id="KW-1185">Reference proteome</keyword>
<dbReference type="GO" id="GO:0003700">
    <property type="term" value="F:DNA-binding transcription factor activity"/>
    <property type="evidence" value="ECO:0007669"/>
    <property type="project" value="TreeGrafter"/>
</dbReference>
<dbReference type="SUPFAM" id="SSF46785">
    <property type="entry name" value="Winged helix' DNA-binding domain"/>
    <property type="match status" value="1"/>
</dbReference>
<dbReference type="InParanoid" id="E8N0R6"/>
<dbReference type="OrthoDB" id="9808360at2"/>
<dbReference type="InterPro" id="IPR036390">
    <property type="entry name" value="WH_DNA-bd_sf"/>
</dbReference>
<name>E8N0R6_ANATU</name>
<dbReference type="KEGG" id="atm:ANT_04270"/>
<accession>E8N0R6</accession>
<dbReference type="HOGENOM" id="CLU_107144_1_2_0"/>
<dbReference type="RefSeq" id="WP_013558857.1">
    <property type="nucleotide sequence ID" value="NC_014960.1"/>
</dbReference>
<dbReference type="PROSITE" id="PS51197">
    <property type="entry name" value="HTH_RRF2_2"/>
    <property type="match status" value="1"/>
</dbReference>
<dbReference type="eggNOG" id="COG1959">
    <property type="taxonomic scope" value="Bacteria"/>
</dbReference>